<dbReference type="GeneID" id="108042294"/>
<evidence type="ECO:0000313" key="3">
    <source>
        <dbReference type="Proteomes" id="UP001652680"/>
    </source>
</evidence>
<evidence type="ECO:0000256" key="1">
    <source>
        <dbReference type="SAM" id="Phobius"/>
    </source>
</evidence>
<dbReference type="RefSeq" id="XP_016975993.2">
    <property type="nucleotide sequence ID" value="XM_017120504.2"/>
</dbReference>
<keyword evidence="1" id="KW-1133">Transmembrane helix</keyword>
<reference evidence="2" key="2">
    <citation type="submission" date="2025-05" db="UniProtKB">
        <authorList>
            <consortium name="EnsemblMetazoa"/>
        </authorList>
    </citation>
    <scope>IDENTIFICATION</scope>
</reference>
<keyword evidence="3" id="KW-1185">Reference proteome</keyword>
<dbReference type="Proteomes" id="UP001652680">
    <property type="component" value="Unassembled WGS sequence"/>
</dbReference>
<accession>A0ABM5H7W6</accession>
<protein>
    <submittedName>
        <fullName evidence="2">Uncharacterized protein</fullName>
    </submittedName>
</protein>
<feature type="transmembrane region" description="Helical" evidence="1">
    <location>
        <begin position="71"/>
        <end position="91"/>
    </location>
</feature>
<proteinExistence type="predicted"/>
<keyword evidence="1" id="KW-0472">Membrane</keyword>
<dbReference type="EnsemblMetazoa" id="XM_017120504.2">
    <property type="protein sequence ID" value="XP_016975993.2"/>
    <property type="gene ID" value="LOC108042294"/>
</dbReference>
<keyword evidence="1" id="KW-0812">Transmembrane</keyword>
<feature type="transmembrane region" description="Helical" evidence="1">
    <location>
        <begin position="40"/>
        <end position="59"/>
    </location>
</feature>
<evidence type="ECO:0000313" key="2">
    <source>
        <dbReference type="EnsemblMetazoa" id="XP_016975993.2"/>
    </source>
</evidence>
<reference evidence="3" key="1">
    <citation type="journal article" date="2021" name="Elife">
        <title>Highly contiguous assemblies of 101 drosophilid genomes.</title>
        <authorList>
            <person name="Kim B.Y."/>
            <person name="Wang J.R."/>
            <person name="Miller D.E."/>
            <person name="Barmina O."/>
            <person name="Delaney E."/>
            <person name="Thompson A."/>
            <person name="Comeault A.A."/>
            <person name="Peede D."/>
            <person name="D'Agostino E.R."/>
            <person name="Pelaez J."/>
            <person name="Aguilar J.M."/>
            <person name="Haji D."/>
            <person name="Matsunaga T."/>
            <person name="Armstrong E.E."/>
            <person name="Zych M."/>
            <person name="Ogawa Y."/>
            <person name="Stamenkovic-Radak M."/>
            <person name="Jelic M."/>
            <person name="Veselinovic M.S."/>
            <person name="Tanaskovic M."/>
            <person name="Eric P."/>
            <person name="Gao J.J."/>
            <person name="Katoh T.K."/>
            <person name="Toda M.J."/>
            <person name="Watabe H."/>
            <person name="Watada M."/>
            <person name="Davis J.S."/>
            <person name="Moyle L.C."/>
            <person name="Manoli G."/>
            <person name="Bertolini E."/>
            <person name="Kostal V."/>
            <person name="Hawley R.S."/>
            <person name="Takahashi A."/>
            <person name="Jones C.D."/>
            <person name="Price D.K."/>
            <person name="Whiteman N."/>
            <person name="Kopp A."/>
            <person name="Matute D.R."/>
            <person name="Petrov D.A."/>
        </authorList>
    </citation>
    <scope>NUCLEOTIDE SEQUENCE [LARGE SCALE GENOMIC DNA]</scope>
</reference>
<organism evidence="2 3">
    <name type="scientific">Drosophila rhopaloa</name>
    <name type="common">Fruit fly</name>
    <dbReference type="NCBI Taxonomy" id="1041015"/>
    <lineage>
        <taxon>Eukaryota</taxon>
        <taxon>Metazoa</taxon>
        <taxon>Ecdysozoa</taxon>
        <taxon>Arthropoda</taxon>
        <taxon>Hexapoda</taxon>
        <taxon>Insecta</taxon>
        <taxon>Pterygota</taxon>
        <taxon>Neoptera</taxon>
        <taxon>Endopterygota</taxon>
        <taxon>Diptera</taxon>
        <taxon>Brachycera</taxon>
        <taxon>Muscomorpha</taxon>
        <taxon>Ephydroidea</taxon>
        <taxon>Drosophilidae</taxon>
        <taxon>Drosophila</taxon>
        <taxon>Sophophora</taxon>
    </lineage>
</organism>
<name>A0ABM5H7W6_DRORH</name>
<feature type="transmembrane region" description="Helical" evidence="1">
    <location>
        <begin position="111"/>
        <end position="139"/>
    </location>
</feature>
<sequence length="147" mass="17060">MGPFGTYLALMTAAWGMQLCPRLYLGSSQSVLRLQISSLTRAFIEANLYTLITMMILLLPFKMFTTRQQRNFKFIFVMPYLLQYISCFWSTTQNIKELLTSPAMLAVEDYVTVHLKMILILGLQLLAMIEMAFVLFYILKKEVAKYK</sequence>